<protein>
    <submittedName>
        <fullName evidence="2">Uncharacterized protein</fullName>
    </submittedName>
</protein>
<keyword evidence="1" id="KW-0472">Membrane</keyword>
<evidence type="ECO:0000313" key="3">
    <source>
        <dbReference type="Proteomes" id="UP000217561"/>
    </source>
</evidence>
<dbReference type="EMBL" id="NSGH01000024">
    <property type="protein sequence ID" value="PBB04839.1"/>
    <property type="molecule type" value="Genomic_DNA"/>
</dbReference>
<dbReference type="Proteomes" id="UP000217561">
    <property type="component" value="Unassembled WGS sequence"/>
</dbReference>
<feature type="transmembrane region" description="Helical" evidence="1">
    <location>
        <begin position="21"/>
        <end position="38"/>
    </location>
</feature>
<keyword evidence="1" id="KW-1133">Transmembrane helix</keyword>
<proteinExistence type="predicted"/>
<reference evidence="2 3" key="1">
    <citation type="submission" date="2017-08" db="EMBL/GenBank/DDBJ databases">
        <title>Salimicrobium alkalisoli sp. nov., isolated from saline alkaline soil.</title>
        <authorList>
            <person name="Zhang G."/>
            <person name="Xiong Q."/>
        </authorList>
    </citation>
    <scope>NUCLEOTIDE SEQUENCE [LARGE SCALE GENOMIC DNA]</scope>
    <source>
        <strain evidence="2 3">WN024</strain>
    </source>
</reference>
<evidence type="ECO:0000313" key="2">
    <source>
        <dbReference type="EMBL" id="PBB04839.1"/>
    </source>
</evidence>
<sequence length="72" mass="8453">MRTKAHLMKANPPYKSFSKKMAHFYITIGLLSFFFLYFYVEITIISSILISFSLIFIGIAALKERKKKLQEE</sequence>
<keyword evidence="1" id="KW-0812">Transmembrane</keyword>
<name>A0ABX4HPU1_9BACI</name>
<accession>A0ABX4HPU1</accession>
<evidence type="ECO:0000256" key="1">
    <source>
        <dbReference type="SAM" id="Phobius"/>
    </source>
</evidence>
<organism evidence="2 3">
    <name type="scientific">Salimicrobium humidisoli</name>
    <dbReference type="NCBI Taxonomy" id="2029857"/>
    <lineage>
        <taxon>Bacteria</taxon>
        <taxon>Bacillati</taxon>
        <taxon>Bacillota</taxon>
        <taxon>Bacilli</taxon>
        <taxon>Bacillales</taxon>
        <taxon>Bacillaceae</taxon>
        <taxon>Salimicrobium</taxon>
    </lineage>
</organism>
<gene>
    <name evidence="2" type="ORF">CKW00_11875</name>
</gene>
<feature type="transmembrane region" description="Helical" evidence="1">
    <location>
        <begin position="44"/>
        <end position="62"/>
    </location>
</feature>
<comment type="caution">
    <text evidence="2">The sequence shown here is derived from an EMBL/GenBank/DDBJ whole genome shotgun (WGS) entry which is preliminary data.</text>
</comment>
<keyword evidence="3" id="KW-1185">Reference proteome</keyword>